<evidence type="ECO:0000313" key="4">
    <source>
        <dbReference type="Proteomes" id="UP000017836"/>
    </source>
</evidence>
<dbReference type="AlphaFoldDB" id="W1NRT6"/>
<sequence>MKQRPLVLDEPSTTGAPHATQRSSNSLSRSWQEKKGPSLISMEEKRVKQDHPKKIAVRSSSNMTGNYEARSPTSFQLLQISKGAQKLNQMIHSWSNRPNIDSRSREIARELSRGTLDLEDSLIMLGKLQKASRYKVHSQKKEKKREGLEREGEEEIEEGLLGRDQRSIHEREFDKPRLSVDGSLRNGAEDLKEMIRESLYRQNLLPQTQSKGKSPFLNQQKLNPVSEFSSGNPSRNFASSVKGKSEKTILDYGTKAPLSVLANSKPKRHKAPNVIAKLMGLEELPVEKASPNISARRKSQEFVSERISEILAQCDRKENHPVSAVRMKPASERSLISQSDQRKKHSGVTVTMKQDAEREFMASQSDQRKKHSGVTVTMKQDTEREFMASQSDQRKKHSGVTVTMKQDTEREFMASSDQRGKNSVNAVQMKPDSERNYPFLDDRGERHRETIVETSHDRGRSYSTLSDQREKYLAAAVSTKPDRERNWWSNGPDRSKLKEIIDSMHSKGILKSTQDELQLEAIDHGFHKEPKADFENFDTPPIVIMKPLHFSSSEEEDGSKPKLSKEFGVSVPENKQNKPGELDVKRNKKKPASTAKKSDSKDQKHEKRESAKIAEKGAKPQKEMKVKSDIISLKSVGVSRFQGESMTRKPSKTLNQVKKDNDNLMREKQVRTVVSGRKIKGYKKKPTKPAQDPNVTHKTAEDLNYENDEKGSSFMLEKHCIAISTSPDSVLQSQIQTIEEEPVIHLREHLEEDQFACFEAPIDRTQHQKSSPISPKSSNDPEHEIWRPEKSHKDLQKLLLNSPSFHTLAQELFNLSTTLPPLSLSKTSLEDDERIKPIMDCVHELATRKSQREALTAYPLLKQSFRSPKTKSFVDLVGELGEDMENLMTYVETSYRFFSRESIDVMLERDISCRRIDVNGVWDLGWECGFFGGEEVIREVEKHVFNGLIEETVREFV</sequence>
<dbReference type="Pfam" id="PF14383">
    <property type="entry name" value="VARLMGL"/>
    <property type="match status" value="1"/>
</dbReference>
<feature type="region of interest" description="Disordered" evidence="1">
    <location>
        <begin position="1"/>
        <end position="53"/>
    </location>
</feature>
<feature type="compositionally biased region" description="Basic and acidic residues" evidence="1">
    <location>
        <begin position="575"/>
        <end position="585"/>
    </location>
</feature>
<feature type="region of interest" description="Disordered" evidence="1">
    <location>
        <begin position="133"/>
        <end position="163"/>
    </location>
</feature>
<gene>
    <name evidence="3" type="ORF">AMTR_s00109p00060590</name>
</gene>
<name>W1NRT6_AMBTC</name>
<dbReference type="PANTHER" id="PTHR34282">
    <property type="entry name" value="OS01G0228800 PROTEIN-RELATED"/>
    <property type="match status" value="1"/>
</dbReference>
<feature type="region of interest" description="Disordered" evidence="1">
    <location>
        <begin position="764"/>
        <end position="784"/>
    </location>
</feature>
<accession>W1NRT6</accession>
<dbReference type="OMA" id="EMSGCGK"/>
<dbReference type="InterPro" id="IPR032795">
    <property type="entry name" value="DUF3741-assoc"/>
</dbReference>
<feature type="region of interest" description="Disordered" evidence="1">
    <location>
        <begin position="223"/>
        <end position="245"/>
    </location>
</feature>
<feature type="region of interest" description="Disordered" evidence="1">
    <location>
        <begin position="329"/>
        <end position="348"/>
    </location>
</feature>
<feature type="compositionally biased region" description="Basic and acidic residues" evidence="1">
    <location>
        <begin position="31"/>
        <end position="53"/>
    </location>
</feature>
<feature type="region of interest" description="Disordered" evidence="1">
    <location>
        <begin position="551"/>
        <end position="626"/>
    </location>
</feature>
<dbReference type="HOGENOM" id="CLU_308457_0_0_1"/>
<evidence type="ECO:0000313" key="3">
    <source>
        <dbReference type="EMBL" id="ERM98597.1"/>
    </source>
</evidence>
<evidence type="ECO:0000259" key="2">
    <source>
        <dbReference type="Pfam" id="PF14383"/>
    </source>
</evidence>
<feature type="compositionally biased region" description="Polar residues" evidence="1">
    <location>
        <begin position="768"/>
        <end position="778"/>
    </location>
</feature>
<protein>
    <recommendedName>
        <fullName evidence="2">DUF3741 domain-containing protein</fullName>
    </recommendedName>
</protein>
<organism evidence="3 4">
    <name type="scientific">Amborella trichopoda</name>
    <dbReference type="NCBI Taxonomy" id="13333"/>
    <lineage>
        <taxon>Eukaryota</taxon>
        <taxon>Viridiplantae</taxon>
        <taxon>Streptophyta</taxon>
        <taxon>Embryophyta</taxon>
        <taxon>Tracheophyta</taxon>
        <taxon>Spermatophyta</taxon>
        <taxon>Magnoliopsida</taxon>
        <taxon>Amborellales</taxon>
        <taxon>Amborellaceae</taxon>
        <taxon>Amborella</taxon>
    </lineage>
</organism>
<reference evidence="4" key="1">
    <citation type="journal article" date="2013" name="Science">
        <title>The Amborella genome and the evolution of flowering plants.</title>
        <authorList>
            <consortium name="Amborella Genome Project"/>
        </authorList>
    </citation>
    <scope>NUCLEOTIDE SEQUENCE [LARGE SCALE GENOMIC DNA]</scope>
</reference>
<dbReference type="PANTHER" id="PTHR34282:SF2">
    <property type="entry name" value="DUF3741 DOMAIN-CONTAINING PROTEIN"/>
    <property type="match status" value="1"/>
</dbReference>
<dbReference type="eggNOG" id="ENOG502QRHT">
    <property type="taxonomic scope" value="Eukaryota"/>
</dbReference>
<feature type="compositionally biased region" description="Polar residues" evidence="1">
    <location>
        <begin position="223"/>
        <end position="239"/>
    </location>
</feature>
<feature type="domain" description="DUF3741" evidence="2">
    <location>
        <begin position="269"/>
        <end position="286"/>
    </location>
</feature>
<dbReference type="Proteomes" id="UP000017836">
    <property type="component" value="Unassembled WGS sequence"/>
</dbReference>
<feature type="compositionally biased region" description="Polar residues" evidence="1">
    <location>
        <begin position="11"/>
        <end position="30"/>
    </location>
</feature>
<dbReference type="EMBL" id="KI395307">
    <property type="protein sequence ID" value="ERM98597.1"/>
    <property type="molecule type" value="Genomic_DNA"/>
</dbReference>
<evidence type="ECO:0000256" key="1">
    <source>
        <dbReference type="SAM" id="MobiDB-lite"/>
    </source>
</evidence>
<proteinExistence type="predicted"/>
<feature type="compositionally biased region" description="Basic and acidic residues" evidence="1">
    <location>
        <begin position="596"/>
        <end position="626"/>
    </location>
</feature>
<dbReference type="Gramene" id="ERM98597">
    <property type="protein sequence ID" value="ERM98597"/>
    <property type="gene ID" value="AMTR_s00109p00060590"/>
</dbReference>
<feature type="compositionally biased region" description="Basic residues" evidence="1">
    <location>
        <begin position="133"/>
        <end position="143"/>
    </location>
</feature>
<keyword evidence="4" id="KW-1185">Reference proteome</keyword>